<accession>A0A7J7ZY10</accession>
<evidence type="ECO:0000313" key="1">
    <source>
        <dbReference type="EMBL" id="KAF6379143.1"/>
    </source>
</evidence>
<gene>
    <name evidence="1" type="ORF">mMyoMyo1_009972</name>
</gene>
<organism evidence="1 2">
    <name type="scientific">Myotis myotis</name>
    <name type="common">Greater mouse-eared bat</name>
    <name type="synonym">Vespertilio myotis</name>
    <dbReference type="NCBI Taxonomy" id="51298"/>
    <lineage>
        <taxon>Eukaryota</taxon>
        <taxon>Metazoa</taxon>
        <taxon>Chordata</taxon>
        <taxon>Craniata</taxon>
        <taxon>Vertebrata</taxon>
        <taxon>Euteleostomi</taxon>
        <taxon>Mammalia</taxon>
        <taxon>Eutheria</taxon>
        <taxon>Laurasiatheria</taxon>
        <taxon>Chiroptera</taxon>
        <taxon>Yangochiroptera</taxon>
        <taxon>Vespertilionidae</taxon>
        <taxon>Myotis</taxon>
    </lineage>
</organism>
<comment type="caution">
    <text evidence="1">The sequence shown here is derived from an EMBL/GenBank/DDBJ whole genome shotgun (WGS) entry which is preliminary data.</text>
</comment>
<name>A0A7J7ZY10_MYOMY</name>
<dbReference type="EMBL" id="JABWUV010000002">
    <property type="protein sequence ID" value="KAF6379143.1"/>
    <property type="molecule type" value="Genomic_DNA"/>
</dbReference>
<dbReference type="Proteomes" id="UP000527355">
    <property type="component" value="Unassembled WGS sequence"/>
</dbReference>
<proteinExistence type="predicted"/>
<sequence>MAHLLNLKINTESSFFGFSMAHLLNLSSVLSTFLPYLSSIGGSAVPWWSPIRPVWGSHGEAGGLPRGILFQGFPKVWTESAETIHPLPMVESYPSREWGLPRGPCSGARCRGPTPAGPGVPKGVDGVGEEGMIRRQCSVDQQPIQDLQPGSPAKFCVHVVLLGSPARFCPGSPARFSYQVLFRFSCQFL</sequence>
<keyword evidence="2" id="KW-1185">Reference proteome</keyword>
<protein>
    <submittedName>
        <fullName evidence="1">Uncharacterized protein</fullName>
    </submittedName>
</protein>
<reference evidence="1 2" key="1">
    <citation type="journal article" date="2020" name="Nature">
        <title>Six reference-quality genomes reveal evolution of bat adaptations.</title>
        <authorList>
            <person name="Jebb D."/>
            <person name="Huang Z."/>
            <person name="Pippel M."/>
            <person name="Hughes G.M."/>
            <person name="Lavrichenko K."/>
            <person name="Devanna P."/>
            <person name="Winkler S."/>
            <person name="Jermiin L.S."/>
            <person name="Skirmuntt E.C."/>
            <person name="Katzourakis A."/>
            <person name="Burkitt-Gray L."/>
            <person name="Ray D.A."/>
            <person name="Sullivan K.A.M."/>
            <person name="Roscito J.G."/>
            <person name="Kirilenko B.M."/>
            <person name="Davalos L.M."/>
            <person name="Corthals A.P."/>
            <person name="Power M.L."/>
            <person name="Jones G."/>
            <person name="Ransome R.D."/>
            <person name="Dechmann D.K.N."/>
            <person name="Locatelli A.G."/>
            <person name="Puechmaille S.J."/>
            <person name="Fedrigo O."/>
            <person name="Jarvis E.D."/>
            <person name="Hiller M."/>
            <person name="Vernes S.C."/>
            <person name="Myers E.W."/>
            <person name="Teeling E.C."/>
        </authorList>
    </citation>
    <scope>NUCLEOTIDE SEQUENCE [LARGE SCALE GENOMIC DNA]</scope>
    <source>
        <strain evidence="1">MMyoMyo1</strain>
        <tissue evidence="1">Flight muscle</tissue>
    </source>
</reference>
<dbReference type="AlphaFoldDB" id="A0A7J7ZY10"/>
<evidence type="ECO:0000313" key="2">
    <source>
        <dbReference type="Proteomes" id="UP000527355"/>
    </source>
</evidence>